<feature type="region of interest" description="Disordered" evidence="1">
    <location>
        <begin position="1"/>
        <end position="34"/>
    </location>
</feature>
<evidence type="ECO:0000313" key="2">
    <source>
        <dbReference type="EMBL" id="KAJ7331509.1"/>
    </source>
</evidence>
<reference evidence="2" key="1">
    <citation type="submission" date="2023-03" db="EMBL/GenBank/DDBJ databases">
        <title>Massive genome expansion in bonnet fungi (Mycena s.s.) driven by repeated elements and novel gene families across ecological guilds.</title>
        <authorList>
            <consortium name="Lawrence Berkeley National Laboratory"/>
            <person name="Harder C.B."/>
            <person name="Miyauchi S."/>
            <person name="Viragh M."/>
            <person name="Kuo A."/>
            <person name="Thoen E."/>
            <person name="Andreopoulos B."/>
            <person name="Lu D."/>
            <person name="Skrede I."/>
            <person name="Drula E."/>
            <person name="Henrissat B."/>
            <person name="Morin E."/>
            <person name="Kohler A."/>
            <person name="Barry K."/>
            <person name="LaButti K."/>
            <person name="Morin E."/>
            <person name="Salamov A."/>
            <person name="Lipzen A."/>
            <person name="Mereny Z."/>
            <person name="Hegedus B."/>
            <person name="Baldrian P."/>
            <person name="Stursova M."/>
            <person name="Weitz H."/>
            <person name="Taylor A."/>
            <person name="Grigoriev I.V."/>
            <person name="Nagy L.G."/>
            <person name="Martin F."/>
            <person name="Kauserud H."/>
        </authorList>
    </citation>
    <scope>NUCLEOTIDE SEQUENCE</scope>
    <source>
        <strain evidence="2">CBHHK002</strain>
    </source>
</reference>
<sequence length="816" mass="94827">MDLDMQADAQPDNGTLPPGPSSSPPPMGAENQHSRLYIEVEYHPHSGKPPTVIPLDSTRRRESTSTRLRRQLVPTGRPPWAPFPSRADFEWAETMYMAPNRTIEAQLTGMHSNWCNQSYLKIKTVDELKMYLERAKHYVVEFRKHEFEEMFENEIWHFRFFYRDPWDWLLDLVSDPTLIDEIVWYPSRKYLVVDGVRQRLRDEPYNSDKLWELQNALPVVPGLPHCLLPMLAWLDKGRVSSHVNMHPMILRPLFLRSEIRNASGNGGGELTGFMVRDRKDPADRSQAEKIRFAKFKRDVYHRVLRIVFVETLQQYASGGNIWKLNPKLNFPVECLWSLCGSDPYDAISYDTLHADDSGKWGKHLWPLLQEVLAASGLKGMITANMAKVPRWPGLKHFDNVTTKDINDGQSWLDIEKCILPCVVQLLPKDSPLVHAIRAHLLTRMLMGLHCIADDQIKRKDGYQEEYGKNCNKITKKYNKSSDYPKQHSLYHSTPDIRAKGPHFIYCTRVNEGFHQETREIYARLNKRNVDEQMTGLDAIREAMALIRMTLNQYDTDISERIAQFAKHADVSPNEIQDIDDAPDENHWKLGSPQNLVDSRFAMKDAVGINDSTRRNFYSDLRCFIQDTFPTEPLRDDGEETIMIRPFQCIYIHYTSLEDWTDRCDVLRCNPSFQVNHEERFDCISINMANDPLTFGRMLFLFQCRLPSGRTEDIALVRLFKKSTWRPKTLWKNCRIYEDARLTSILLLLFVSEFWILQCHEYCCKCRWGGPGGQILIDPYEYLHPRRPFATGGSGLARFALGVHFILKRTVNVPIIK</sequence>
<dbReference type="Proteomes" id="UP001218218">
    <property type="component" value="Unassembled WGS sequence"/>
</dbReference>
<evidence type="ECO:0000256" key="1">
    <source>
        <dbReference type="SAM" id="MobiDB-lite"/>
    </source>
</evidence>
<name>A0AAD7EKE4_9AGAR</name>
<protein>
    <submittedName>
        <fullName evidence="2">Uncharacterized protein</fullName>
    </submittedName>
</protein>
<feature type="compositionally biased region" description="Pro residues" evidence="1">
    <location>
        <begin position="17"/>
        <end position="27"/>
    </location>
</feature>
<gene>
    <name evidence="2" type="ORF">DFH08DRAFT_814819</name>
</gene>
<accession>A0AAD7EKE4</accession>
<dbReference type="AlphaFoldDB" id="A0AAD7EKE4"/>
<comment type="caution">
    <text evidence="2">The sequence shown here is derived from an EMBL/GenBank/DDBJ whole genome shotgun (WGS) entry which is preliminary data.</text>
</comment>
<dbReference type="InterPro" id="IPR041078">
    <property type="entry name" value="Plavaka"/>
</dbReference>
<evidence type="ECO:0000313" key="3">
    <source>
        <dbReference type="Proteomes" id="UP001218218"/>
    </source>
</evidence>
<proteinExistence type="predicted"/>
<organism evidence="2 3">
    <name type="scientific">Mycena albidolilacea</name>
    <dbReference type="NCBI Taxonomy" id="1033008"/>
    <lineage>
        <taxon>Eukaryota</taxon>
        <taxon>Fungi</taxon>
        <taxon>Dikarya</taxon>
        <taxon>Basidiomycota</taxon>
        <taxon>Agaricomycotina</taxon>
        <taxon>Agaricomycetes</taxon>
        <taxon>Agaricomycetidae</taxon>
        <taxon>Agaricales</taxon>
        <taxon>Marasmiineae</taxon>
        <taxon>Mycenaceae</taxon>
        <taxon>Mycena</taxon>
    </lineage>
</organism>
<keyword evidence="3" id="KW-1185">Reference proteome</keyword>
<dbReference type="Pfam" id="PF18759">
    <property type="entry name" value="Plavaka"/>
    <property type="match status" value="1"/>
</dbReference>
<dbReference type="EMBL" id="JARIHO010000035">
    <property type="protein sequence ID" value="KAJ7331509.1"/>
    <property type="molecule type" value="Genomic_DNA"/>
</dbReference>